<evidence type="ECO:0000256" key="1">
    <source>
        <dbReference type="SAM" id="MobiDB-lite"/>
    </source>
</evidence>
<dbReference type="AlphaFoldDB" id="A0AAN6Z3T0"/>
<accession>A0AAN6Z3T0</accession>
<protein>
    <submittedName>
        <fullName evidence="2">Uncharacterized protein</fullName>
    </submittedName>
</protein>
<comment type="caution">
    <text evidence="2">The sequence shown here is derived from an EMBL/GenBank/DDBJ whole genome shotgun (WGS) entry which is preliminary data.</text>
</comment>
<evidence type="ECO:0000313" key="2">
    <source>
        <dbReference type="EMBL" id="KAK4124550.1"/>
    </source>
</evidence>
<sequence>MLLNFSTPLAPSSATVPISQPANRERASSAGLKAKTTVLLYFAEIEQGQAIIGEKVTLQHTPSWCRVDTRSMTDACEARAREWTVP</sequence>
<reference evidence="2" key="1">
    <citation type="journal article" date="2023" name="Mol. Phylogenet. Evol.">
        <title>Genome-scale phylogeny and comparative genomics of the fungal order Sordariales.</title>
        <authorList>
            <person name="Hensen N."/>
            <person name="Bonometti L."/>
            <person name="Westerberg I."/>
            <person name="Brannstrom I.O."/>
            <person name="Guillou S."/>
            <person name="Cros-Aarteil S."/>
            <person name="Calhoun S."/>
            <person name="Haridas S."/>
            <person name="Kuo A."/>
            <person name="Mondo S."/>
            <person name="Pangilinan J."/>
            <person name="Riley R."/>
            <person name="LaButti K."/>
            <person name="Andreopoulos B."/>
            <person name="Lipzen A."/>
            <person name="Chen C."/>
            <person name="Yan M."/>
            <person name="Daum C."/>
            <person name="Ng V."/>
            <person name="Clum A."/>
            <person name="Steindorff A."/>
            <person name="Ohm R.A."/>
            <person name="Martin F."/>
            <person name="Silar P."/>
            <person name="Natvig D.O."/>
            <person name="Lalanne C."/>
            <person name="Gautier V."/>
            <person name="Ament-Velasquez S.L."/>
            <person name="Kruys A."/>
            <person name="Hutchinson M.I."/>
            <person name="Powell A.J."/>
            <person name="Barry K."/>
            <person name="Miller A.N."/>
            <person name="Grigoriev I.V."/>
            <person name="Debuchy R."/>
            <person name="Gladieux P."/>
            <person name="Hiltunen Thoren M."/>
            <person name="Johannesson H."/>
        </authorList>
    </citation>
    <scope>NUCLEOTIDE SEQUENCE</scope>
    <source>
        <strain evidence="2">CBS 731.68</strain>
    </source>
</reference>
<dbReference type="GeneID" id="87829594"/>
<feature type="compositionally biased region" description="Polar residues" evidence="1">
    <location>
        <begin position="1"/>
        <end position="22"/>
    </location>
</feature>
<feature type="region of interest" description="Disordered" evidence="1">
    <location>
        <begin position="1"/>
        <end position="27"/>
    </location>
</feature>
<proteinExistence type="predicted"/>
<dbReference type="Proteomes" id="UP001302602">
    <property type="component" value="Unassembled WGS sequence"/>
</dbReference>
<gene>
    <name evidence="2" type="ORF">N657DRAFT_644788</name>
</gene>
<keyword evidence="3" id="KW-1185">Reference proteome</keyword>
<dbReference type="EMBL" id="MU853227">
    <property type="protein sequence ID" value="KAK4124550.1"/>
    <property type="molecule type" value="Genomic_DNA"/>
</dbReference>
<reference evidence="2" key="2">
    <citation type="submission" date="2023-05" db="EMBL/GenBank/DDBJ databases">
        <authorList>
            <consortium name="Lawrence Berkeley National Laboratory"/>
            <person name="Steindorff A."/>
            <person name="Hensen N."/>
            <person name="Bonometti L."/>
            <person name="Westerberg I."/>
            <person name="Brannstrom I.O."/>
            <person name="Guillou S."/>
            <person name="Cros-Aarteil S."/>
            <person name="Calhoun S."/>
            <person name="Haridas S."/>
            <person name="Kuo A."/>
            <person name="Mondo S."/>
            <person name="Pangilinan J."/>
            <person name="Riley R."/>
            <person name="Labutti K."/>
            <person name="Andreopoulos B."/>
            <person name="Lipzen A."/>
            <person name="Chen C."/>
            <person name="Yanf M."/>
            <person name="Daum C."/>
            <person name="Ng V."/>
            <person name="Clum A."/>
            <person name="Ohm R."/>
            <person name="Martin F."/>
            <person name="Silar P."/>
            <person name="Natvig D."/>
            <person name="Lalanne C."/>
            <person name="Gautier V."/>
            <person name="Ament-Velasquez S.L."/>
            <person name="Kruys A."/>
            <person name="Hutchinson M.I."/>
            <person name="Powell A.J."/>
            <person name="Barry K."/>
            <person name="Miller A.N."/>
            <person name="Grigoriev I.V."/>
            <person name="Debuchy R."/>
            <person name="Gladieux P."/>
            <person name="Thoren M.H."/>
            <person name="Johannesson H."/>
        </authorList>
    </citation>
    <scope>NUCLEOTIDE SEQUENCE</scope>
    <source>
        <strain evidence="2">CBS 731.68</strain>
    </source>
</reference>
<organism evidence="2 3">
    <name type="scientific">Parathielavia appendiculata</name>
    <dbReference type="NCBI Taxonomy" id="2587402"/>
    <lineage>
        <taxon>Eukaryota</taxon>
        <taxon>Fungi</taxon>
        <taxon>Dikarya</taxon>
        <taxon>Ascomycota</taxon>
        <taxon>Pezizomycotina</taxon>
        <taxon>Sordariomycetes</taxon>
        <taxon>Sordariomycetidae</taxon>
        <taxon>Sordariales</taxon>
        <taxon>Chaetomiaceae</taxon>
        <taxon>Parathielavia</taxon>
    </lineage>
</organism>
<evidence type="ECO:0000313" key="3">
    <source>
        <dbReference type="Proteomes" id="UP001302602"/>
    </source>
</evidence>
<name>A0AAN6Z3T0_9PEZI</name>
<dbReference type="RefSeq" id="XP_062648321.1">
    <property type="nucleotide sequence ID" value="XM_062792825.1"/>
</dbReference>